<keyword evidence="3" id="KW-0547">Nucleotide-binding</keyword>
<dbReference type="GO" id="GO:0055085">
    <property type="term" value="P:transmembrane transport"/>
    <property type="evidence" value="ECO:0007669"/>
    <property type="project" value="UniProtKB-ARBA"/>
</dbReference>
<dbReference type="PANTHER" id="PTHR43776">
    <property type="entry name" value="TRANSPORT ATP-BINDING PROTEIN"/>
    <property type="match status" value="1"/>
</dbReference>
<dbReference type="EMBL" id="FOKW01000001">
    <property type="protein sequence ID" value="SFB75237.1"/>
    <property type="molecule type" value="Genomic_DNA"/>
</dbReference>
<dbReference type="NCBIfam" id="TIGR01727">
    <property type="entry name" value="oligo_HPY"/>
    <property type="match status" value="1"/>
</dbReference>
<protein>
    <submittedName>
        <fullName evidence="7">Peptide/nickel transport system ATP-binding protein</fullName>
    </submittedName>
</protein>
<keyword evidence="8" id="KW-1185">Reference proteome</keyword>
<evidence type="ECO:0000256" key="4">
    <source>
        <dbReference type="ARBA" id="ARBA00022840"/>
    </source>
</evidence>
<evidence type="ECO:0000313" key="7">
    <source>
        <dbReference type="EMBL" id="SFB75237.1"/>
    </source>
</evidence>
<evidence type="ECO:0000256" key="5">
    <source>
        <dbReference type="SAM" id="MobiDB-lite"/>
    </source>
</evidence>
<name>A0A1I1DK49_NATHA</name>
<feature type="compositionally biased region" description="Gly residues" evidence="5">
    <location>
        <begin position="472"/>
        <end position="484"/>
    </location>
</feature>
<evidence type="ECO:0000259" key="6">
    <source>
        <dbReference type="PROSITE" id="PS50893"/>
    </source>
</evidence>
<dbReference type="Proteomes" id="UP000199161">
    <property type="component" value="Unassembled WGS sequence"/>
</dbReference>
<dbReference type="InterPro" id="IPR003593">
    <property type="entry name" value="AAA+_ATPase"/>
</dbReference>
<dbReference type="Pfam" id="PF00005">
    <property type="entry name" value="ABC_tran"/>
    <property type="match status" value="1"/>
</dbReference>
<dbReference type="Pfam" id="PF08352">
    <property type="entry name" value="oligo_HPY"/>
    <property type="match status" value="1"/>
</dbReference>
<dbReference type="CDD" id="cd03257">
    <property type="entry name" value="ABC_NikE_OppD_transporters"/>
    <property type="match status" value="1"/>
</dbReference>
<evidence type="ECO:0000256" key="3">
    <source>
        <dbReference type="ARBA" id="ARBA00022741"/>
    </source>
</evidence>
<feature type="domain" description="ABC transporter" evidence="6">
    <location>
        <begin position="10"/>
        <end position="278"/>
    </location>
</feature>
<reference evidence="8" key="1">
    <citation type="submission" date="2016-10" db="EMBL/GenBank/DDBJ databases">
        <authorList>
            <person name="Varghese N."/>
            <person name="Submissions S."/>
        </authorList>
    </citation>
    <scope>NUCLEOTIDE SEQUENCE [LARGE SCALE GENOMIC DNA]</scope>
    <source>
        <strain evidence="8">DSM 13078</strain>
    </source>
</reference>
<dbReference type="InterPro" id="IPR013563">
    <property type="entry name" value="Oligopep_ABC_C"/>
</dbReference>
<organism evidence="7 8">
    <name type="scientific">Natronobacterium haloterrestre</name>
    <name type="common">Halobiforma haloterrestris</name>
    <dbReference type="NCBI Taxonomy" id="148448"/>
    <lineage>
        <taxon>Archaea</taxon>
        <taxon>Methanobacteriati</taxon>
        <taxon>Methanobacteriota</taxon>
        <taxon>Stenosarchaea group</taxon>
        <taxon>Halobacteria</taxon>
        <taxon>Halobacteriales</taxon>
        <taxon>Natrialbaceae</taxon>
        <taxon>Natronobacterium</taxon>
    </lineage>
</organism>
<gene>
    <name evidence="7" type="ORF">SAMN05444422_101732</name>
</gene>
<dbReference type="InterPro" id="IPR027417">
    <property type="entry name" value="P-loop_NTPase"/>
</dbReference>
<dbReference type="InterPro" id="IPR017871">
    <property type="entry name" value="ABC_transporter-like_CS"/>
</dbReference>
<dbReference type="GO" id="GO:0016887">
    <property type="term" value="F:ATP hydrolysis activity"/>
    <property type="evidence" value="ECO:0007669"/>
    <property type="project" value="InterPro"/>
</dbReference>
<evidence type="ECO:0000256" key="1">
    <source>
        <dbReference type="ARBA" id="ARBA00005417"/>
    </source>
</evidence>
<comment type="similarity">
    <text evidence="1">Belongs to the ABC transporter superfamily.</text>
</comment>
<sequence length="498" mass="55027">MTRPNETPLLRAENLEKYYDSSSGVIDSILGRTQWVKAVDGVDLELYEGETLGVVGESGCGKSTLGQTLLRLIEPTDGSVYYQEAVDRREGPGQPDREEVDLTEISSSRLRDLRTDLQYIFQDPFSSLNPRLTVGDIIGEPLDIHDIASGQERTERIYDLLETVGLNASHAHRYPHEFSGGQRQRIGIARALAVDPEIIICDEPVSALDVSVQAQILNLLEDLQEEFGLSYIFIAHDLSVVEHISDRIAVMYLGEFAEVGTTEEIFSPPYHPYTEALLSAIPEPDPLWEGDQILLPGTVPSPLNPPSGCRFHTRCPRIIQPEEYDLEQDVWRSIVDFKLRLQETENVESVTAIAEENGSGNGAGLEEGEDAERIDPTTISGSEFDDLVRSEFDLPDTVSDREAELVLSQTIDELHAGNIEDARQRMNSAFVSPCEKFSPDRIPMGDTHEISCLLYDEEFADRGERRDRRLGTGTGTGTGTGSRGSGSSDEPGDAIADD</sequence>
<feature type="region of interest" description="Disordered" evidence="5">
    <location>
        <begin position="463"/>
        <end position="498"/>
    </location>
</feature>
<dbReference type="InterPro" id="IPR003439">
    <property type="entry name" value="ABC_transporter-like_ATP-bd"/>
</dbReference>
<proteinExistence type="inferred from homology"/>
<dbReference type="SMART" id="SM00382">
    <property type="entry name" value="AAA"/>
    <property type="match status" value="1"/>
</dbReference>
<dbReference type="RefSeq" id="WP_089785393.1">
    <property type="nucleotide sequence ID" value="NZ_FOKW01000001.1"/>
</dbReference>
<keyword evidence="2" id="KW-0813">Transport</keyword>
<evidence type="ECO:0000256" key="2">
    <source>
        <dbReference type="ARBA" id="ARBA00022448"/>
    </source>
</evidence>
<dbReference type="AlphaFoldDB" id="A0A1I1DK49"/>
<dbReference type="GO" id="GO:0005524">
    <property type="term" value="F:ATP binding"/>
    <property type="evidence" value="ECO:0007669"/>
    <property type="project" value="UniProtKB-KW"/>
</dbReference>
<dbReference type="PROSITE" id="PS50893">
    <property type="entry name" value="ABC_TRANSPORTER_2"/>
    <property type="match status" value="1"/>
</dbReference>
<accession>A0A1I1DK49</accession>
<dbReference type="GO" id="GO:0015833">
    <property type="term" value="P:peptide transport"/>
    <property type="evidence" value="ECO:0007669"/>
    <property type="project" value="InterPro"/>
</dbReference>
<dbReference type="Gene3D" id="3.40.50.300">
    <property type="entry name" value="P-loop containing nucleotide triphosphate hydrolases"/>
    <property type="match status" value="1"/>
</dbReference>
<evidence type="ECO:0000313" key="8">
    <source>
        <dbReference type="Proteomes" id="UP000199161"/>
    </source>
</evidence>
<dbReference type="PROSITE" id="PS00211">
    <property type="entry name" value="ABC_TRANSPORTER_1"/>
    <property type="match status" value="1"/>
</dbReference>
<dbReference type="FunFam" id="3.40.50.300:FF:000016">
    <property type="entry name" value="Oligopeptide ABC transporter ATP-binding component"/>
    <property type="match status" value="1"/>
</dbReference>
<keyword evidence="4 7" id="KW-0067">ATP-binding</keyword>
<dbReference type="InterPro" id="IPR050319">
    <property type="entry name" value="ABC_transp_ATP-bind"/>
</dbReference>
<dbReference type="SUPFAM" id="SSF52540">
    <property type="entry name" value="P-loop containing nucleoside triphosphate hydrolases"/>
    <property type="match status" value="1"/>
</dbReference>
<dbReference type="PANTHER" id="PTHR43776:SF7">
    <property type="entry name" value="D,D-DIPEPTIDE TRANSPORT ATP-BINDING PROTEIN DDPF-RELATED"/>
    <property type="match status" value="1"/>
</dbReference>